<dbReference type="InterPro" id="IPR007345">
    <property type="entry name" value="Polysacch_pyruvyl_Trfase"/>
</dbReference>
<dbReference type="PANTHER" id="PTHR36836">
    <property type="entry name" value="COLANIC ACID BIOSYNTHESIS PROTEIN WCAK"/>
    <property type="match status" value="1"/>
</dbReference>
<evidence type="ECO:0000313" key="2">
    <source>
        <dbReference type="EMBL" id="RVT53670.1"/>
    </source>
</evidence>
<organism evidence="2 3">
    <name type="scientific">Rubrivivax albus</name>
    <dbReference type="NCBI Taxonomy" id="2499835"/>
    <lineage>
        <taxon>Bacteria</taxon>
        <taxon>Pseudomonadati</taxon>
        <taxon>Pseudomonadota</taxon>
        <taxon>Betaproteobacteria</taxon>
        <taxon>Burkholderiales</taxon>
        <taxon>Sphaerotilaceae</taxon>
        <taxon>Rubrivivax</taxon>
    </lineage>
</organism>
<evidence type="ECO:0000259" key="1">
    <source>
        <dbReference type="Pfam" id="PF04230"/>
    </source>
</evidence>
<gene>
    <name evidence="2" type="ORF">ENE75_01895</name>
</gene>
<dbReference type="RefSeq" id="WP_128195059.1">
    <property type="nucleotide sequence ID" value="NZ_SACT01000001.1"/>
</dbReference>
<dbReference type="EMBL" id="SACT01000001">
    <property type="protein sequence ID" value="RVT53670.1"/>
    <property type="molecule type" value="Genomic_DNA"/>
</dbReference>
<dbReference type="OrthoDB" id="1814359at2"/>
<name>A0A3S2TSL3_9BURK</name>
<dbReference type="GO" id="GO:0016740">
    <property type="term" value="F:transferase activity"/>
    <property type="evidence" value="ECO:0007669"/>
    <property type="project" value="UniProtKB-KW"/>
</dbReference>
<proteinExistence type="predicted"/>
<evidence type="ECO:0000313" key="3">
    <source>
        <dbReference type="Proteomes" id="UP000288178"/>
    </source>
</evidence>
<feature type="domain" description="Polysaccharide pyruvyl transferase" evidence="1">
    <location>
        <begin position="17"/>
        <end position="317"/>
    </location>
</feature>
<protein>
    <submittedName>
        <fullName evidence="2">Polysaccharide pyruvyl transferase family protein</fullName>
    </submittedName>
</protein>
<dbReference type="Pfam" id="PF04230">
    <property type="entry name" value="PS_pyruv_trans"/>
    <property type="match status" value="1"/>
</dbReference>
<dbReference type="Proteomes" id="UP000288178">
    <property type="component" value="Unassembled WGS sequence"/>
</dbReference>
<keyword evidence="3" id="KW-1185">Reference proteome</keyword>
<accession>A0A3S2TSL3</accession>
<keyword evidence="2" id="KW-0808">Transferase</keyword>
<reference evidence="2 3" key="1">
    <citation type="submission" date="2019-01" db="EMBL/GenBank/DDBJ databases">
        <authorList>
            <person name="Chen W.-M."/>
        </authorList>
    </citation>
    <scope>NUCLEOTIDE SEQUENCE [LARGE SCALE GENOMIC DNA]</scope>
    <source>
        <strain evidence="2 3">ICH-3</strain>
    </source>
</reference>
<dbReference type="AlphaFoldDB" id="A0A3S2TSL3"/>
<sequence>MNVITVGLLWHSIDSANLGVGALTHGQMHLVAQAARAAGVQVRFIIIGWARDGAQAGDSRVVDVCQVNGKRLLGLDGRLGQCLAKCDLVLDIGEGDSFSDIYGWKRLVFLIGTKLRAARHGRKLVLSPQTLGPFKHPLAAWWADIAMRRANLVCARDGLSTRYFESRELATPFLEAIDVAFALPFERTVSPPLPVRVGINVSGLLWAGGYSGDNQFGLALDYRRTMHALVRHFKALPDVQVVLVPHVVTADRLAEDDLRASQAVAAEHPGVEVAGPFDSPMQAKSFISGMHFFLGARMHACIAAFSSGVPCVPMAYSRKFTGLFNSLGYGEVADCTREDQATVLARICRAFDRRQELQTLVDDGNGQAQQRLASYRDALTVLLEGVMRG</sequence>
<dbReference type="PANTHER" id="PTHR36836:SF1">
    <property type="entry name" value="COLANIC ACID BIOSYNTHESIS PROTEIN WCAK"/>
    <property type="match status" value="1"/>
</dbReference>
<comment type="caution">
    <text evidence="2">The sequence shown here is derived from an EMBL/GenBank/DDBJ whole genome shotgun (WGS) entry which is preliminary data.</text>
</comment>